<keyword evidence="3" id="KW-1185">Reference proteome</keyword>
<reference evidence="2 3" key="1">
    <citation type="submission" date="2017-12" db="EMBL/GenBank/DDBJ databases">
        <authorList>
            <person name="Hurst M.R.H."/>
        </authorList>
    </citation>
    <scope>NUCLEOTIDE SEQUENCE [LARGE SCALE GENOMIC DNA]</scope>
    <source>
        <strain evidence="2 3">SY-3-19</strain>
    </source>
</reference>
<proteinExistence type="predicted"/>
<comment type="caution">
    <text evidence="2">The sequence shown here is derived from an EMBL/GenBank/DDBJ whole genome shotgun (WGS) entry which is preliminary data.</text>
</comment>
<dbReference type="AlphaFoldDB" id="A0A2S7K1D4"/>
<evidence type="ECO:0000256" key="1">
    <source>
        <dbReference type="SAM" id="Phobius"/>
    </source>
</evidence>
<keyword evidence="1" id="KW-1133">Transmembrane helix</keyword>
<keyword evidence="1" id="KW-0472">Membrane</keyword>
<accession>A0A2S7K1D4</accession>
<evidence type="ECO:0000313" key="2">
    <source>
        <dbReference type="EMBL" id="PQA86322.1"/>
    </source>
</evidence>
<dbReference type="Proteomes" id="UP000239504">
    <property type="component" value="Unassembled WGS sequence"/>
</dbReference>
<name>A0A2S7K1D4_9PROT</name>
<evidence type="ECO:0008006" key="4">
    <source>
        <dbReference type="Google" id="ProtNLM"/>
    </source>
</evidence>
<organism evidence="2 3">
    <name type="scientific">Hyphococcus luteus</name>
    <dbReference type="NCBI Taxonomy" id="2058213"/>
    <lineage>
        <taxon>Bacteria</taxon>
        <taxon>Pseudomonadati</taxon>
        <taxon>Pseudomonadota</taxon>
        <taxon>Alphaproteobacteria</taxon>
        <taxon>Parvularculales</taxon>
        <taxon>Parvularculaceae</taxon>
        <taxon>Hyphococcus</taxon>
    </lineage>
</organism>
<protein>
    <recommendedName>
        <fullName evidence="4">Mercuric transport protein MerT</fullName>
    </recommendedName>
</protein>
<feature type="transmembrane region" description="Helical" evidence="1">
    <location>
        <begin position="90"/>
        <end position="110"/>
    </location>
</feature>
<sequence length="120" mass="12669">MSSEGKTSKRPKKGGVMAGGSVLSGFAAFVGASCCVLPLILVNLGVSTALVGKLAFFARAQHYFMGAAVVLLGAAIIAAFWNGRRPSKRVAITLVLAALLVVVAYIMPFYEPQLLRWVNQ</sequence>
<keyword evidence="1" id="KW-0812">Transmembrane</keyword>
<dbReference type="EMBL" id="PJCH01000015">
    <property type="protein sequence ID" value="PQA86322.1"/>
    <property type="molecule type" value="Genomic_DNA"/>
</dbReference>
<gene>
    <name evidence="2" type="ORF">CW354_18440</name>
</gene>
<dbReference type="PROSITE" id="PS51257">
    <property type="entry name" value="PROKAR_LIPOPROTEIN"/>
    <property type="match status" value="1"/>
</dbReference>
<feature type="transmembrane region" description="Helical" evidence="1">
    <location>
        <begin position="21"/>
        <end position="42"/>
    </location>
</feature>
<evidence type="ECO:0000313" key="3">
    <source>
        <dbReference type="Proteomes" id="UP000239504"/>
    </source>
</evidence>
<dbReference type="OrthoDB" id="7631985at2"/>
<feature type="transmembrane region" description="Helical" evidence="1">
    <location>
        <begin position="62"/>
        <end position="83"/>
    </location>
</feature>